<feature type="chain" id="PRO_5040451999" evidence="2">
    <location>
        <begin position="27"/>
        <end position="388"/>
    </location>
</feature>
<keyword evidence="1" id="KW-0472">Membrane</keyword>
<dbReference type="AlphaFoldDB" id="A0A9N9I545"/>
<reference evidence="3" key="1">
    <citation type="submission" date="2021-06" db="EMBL/GenBank/DDBJ databases">
        <authorList>
            <person name="Kallberg Y."/>
            <person name="Tangrot J."/>
            <person name="Rosling A."/>
        </authorList>
    </citation>
    <scope>NUCLEOTIDE SEQUENCE</scope>
    <source>
        <strain evidence="3">MA453B</strain>
    </source>
</reference>
<dbReference type="EMBL" id="CAJVPY010010828">
    <property type="protein sequence ID" value="CAG8722132.1"/>
    <property type="molecule type" value="Genomic_DNA"/>
</dbReference>
<evidence type="ECO:0000256" key="2">
    <source>
        <dbReference type="SAM" id="SignalP"/>
    </source>
</evidence>
<evidence type="ECO:0000313" key="4">
    <source>
        <dbReference type="Proteomes" id="UP000789405"/>
    </source>
</evidence>
<name>A0A9N9I545_9GLOM</name>
<comment type="caution">
    <text evidence="3">The sequence shown here is derived from an EMBL/GenBank/DDBJ whole genome shotgun (WGS) entry which is preliminary data.</text>
</comment>
<keyword evidence="1" id="KW-1133">Transmembrane helix</keyword>
<proteinExistence type="predicted"/>
<organism evidence="3 4">
    <name type="scientific">Dentiscutata erythropus</name>
    <dbReference type="NCBI Taxonomy" id="1348616"/>
    <lineage>
        <taxon>Eukaryota</taxon>
        <taxon>Fungi</taxon>
        <taxon>Fungi incertae sedis</taxon>
        <taxon>Mucoromycota</taxon>
        <taxon>Glomeromycotina</taxon>
        <taxon>Glomeromycetes</taxon>
        <taxon>Diversisporales</taxon>
        <taxon>Gigasporaceae</taxon>
        <taxon>Dentiscutata</taxon>
    </lineage>
</organism>
<evidence type="ECO:0000313" key="3">
    <source>
        <dbReference type="EMBL" id="CAG8722132.1"/>
    </source>
</evidence>
<keyword evidence="4" id="KW-1185">Reference proteome</keyword>
<keyword evidence="2" id="KW-0732">Signal</keyword>
<evidence type="ECO:0000256" key="1">
    <source>
        <dbReference type="SAM" id="Phobius"/>
    </source>
</evidence>
<keyword evidence="1" id="KW-0812">Transmembrane</keyword>
<accession>A0A9N9I545</accession>
<gene>
    <name evidence="3" type="ORF">DERYTH_LOCUS14405</name>
</gene>
<dbReference type="Proteomes" id="UP000789405">
    <property type="component" value="Unassembled WGS sequence"/>
</dbReference>
<feature type="transmembrane region" description="Helical" evidence="1">
    <location>
        <begin position="145"/>
        <end position="168"/>
    </location>
</feature>
<sequence>MSFKLIQLILFIFLVGIINYKGGINAESSAGSSNNSLAAPPSIDSSSSIKVCATLNACSKAKTICGSAFAPPTLNGLTHYLASAKCECSAAFYNNLTQCLECYKNSNYNYVIDDLSKWQKGCSALGVPFNSTTDSTSISNSSINVLIYVIMCTAAVIIFIIVFIIWYLKKRQIQKVEEDGNIYYDPTDYSGKKEYEIAHHTISQHQNTRINQYYTGETNSNWSDFSQNTLVNNLTDEHFTKEGTKHEAQKVVDGDEEFITLEFNTFEKTSTRKFNTLEQSTIQEPDAFKQTAIRVPNALEQSATRELNALEQTAIREPNALEQTATREPNALEQTPNIEFNISEQELSAFDRPAAQEVSVSENSTMLEIEDHNNDDFGLKLLTNSLAY</sequence>
<dbReference type="OrthoDB" id="2392387at2759"/>
<feature type="signal peptide" evidence="2">
    <location>
        <begin position="1"/>
        <end position="26"/>
    </location>
</feature>
<protein>
    <submittedName>
        <fullName evidence="3">14269_t:CDS:1</fullName>
    </submittedName>
</protein>